<name>A0A0E9RQH0_ANGAN</name>
<dbReference type="EMBL" id="GBXM01077233">
    <property type="protein sequence ID" value="JAH31344.1"/>
    <property type="molecule type" value="Transcribed_RNA"/>
</dbReference>
<evidence type="ECO:0000313" key="1">
    <source>
        <dbReference type="EMBL" id="JAH31344.1"/>
    </source>
</evidence>
<organism evidence="1">
    <name type="scientific">Anguilla anguilla</name>
    <name type="common">European freshwater eel</name>
    <name type="synonym">Muraena anguilla</name>
    <dbReference type="NCBI Taxonomy" id="7936"/>
    <lineage>
        <taxon>Eukaryota</taxon>
        <taxon>Metazoa</taxon>
        <taxon>Chordata</taxon>
        <taxon>Craniata</taxon>
        <taxon>Vertebrata</taxon>
        <taxon>Euteleostomi</taxon>
        <taxon>Actinopterygii</taxon>
        <taxon>Neopterygii</taxon>
        <taxon>Teleostei</taxon>
        <taxon>Anguilliformes</taxon>
        <taxon>Anguillidae</taxon>
        <taxon>Anguilla</taxon>
    </lineage>
</organism>
<reference evidence="1" key="1">
    <citation type="submission" date="2014-11" db="EMBL/GenBank/DDBJ databases">
        <authorList>
            <person name="Amaro Gonzalez C."/>
        </authorList>
    </citation>
    <scope>NUCLEOTIDE SEQUENCE</scope>
</reference>
<proteinExistence type="predicted"/>
<dbReference type="AlphaFoldDB" id="A0A0E9RQH0"/>
<reference evidence="1" key="2">
    <citation type="journal article" date="2015" name="Fish Shellfish Immunol.">
        <title>Early steps in the European eel (Anguilla anguilla)-Vibrio vulnificus interaction in the gills: Role of the RtxA13 toxin.</title>
        <authorList>
            <person name="Callol A."/>
            <person name="Pajuelo D."/>
            <person name="Ebbesson L."/>
            <person name="Teles M."/>
            <person name="MacKenzie S."/>
            <person name="Amaro C."/>
        </authorList>
    </citation>
    <scope>NUCLEOTIDE SEQUENCE</scope>
</reference>
<protein>
    <submittedName>
        <fullName evidence="1">Uncharacterized protein</fullName>
    </submittedName>
</protein>
<accession>A0A0E9RQH0</accession>
<sequence>MCVCTSALHIQHYSNYCFLSKITREKKTHSMWSRGKLMETNIVLNQYGSVCVSVCFYLLL</sequence>